<dbReference type="Proteomes" id="UP000642180">
    <property type="component" value="Unassembled WGS sequence"/>
</dbReference>
<gene>
    <name evidence="1" type="ORF">GCM10008066_12540</name>
</gene>
<protein>
    <submittedName>
        <fullName evidence="1">Uncharacterized protein</fullName>
    </submittedName>
</protein>
<reference evidence="2" key="1">
    <citation type="journal article" date="2019" name="Int. J. Syst. Evol. Microbiol.">
        <title>The Global Catalogue of Microorganisms (GCM) 10K type strain sequencing project: providing services to taxonomists for standard genome sequencing and annotation.</title>
        <authorList>
            <consortium name="The Broad Institute Genomics Platform"/>
            <consortium name="The Broad Institute Genome Sequencing Center for Infectious Disease"/>
            <person name="Wu L."/>
            <person name="Ma J."/>
        </authorList>
    </citation>
    <scope>NUCLEOTIDE SEQUENCE [LARGE SCALE GENOMIC DNA]</scope>
    <source>
        <strain evidence="2">CCM 2767</strain>
    </source>
</reference>
<comment type="caution">
    <text evidence="1">The sequence shown here is derived from an EMBL/GenBank/DDBJ whole genome shotgun (WGS) entry which is preliminary data.</text>
</comment>
<keyword evidence="2" id="KW-1185">Reference proteome</keyword>
<evidence type="ECO:0000313" key="1">
    <source>
        <dbReference type="EMBL" id="GGI18146.1"/>
    </source>
</evidence>
<dbReference type="EMBL" id="BMDI01000001">
    <property type="protein sequence ID" value="GGI18146.1"/>
    <property type="molecule type" value="Genomic_DNA"/>
</dbReference>
<dbReference type="RefSeq" id="WP_188380390.1">
    <property type="nucleotide sequence ID" value="NZ_BMDI01000001.1"/>
</dbReference>
<name>A0A8J3AWZ4_9BURK</name>
<dbReference type="AlphaFoldDB" id="A0A8J3AWZ4"/>
<evidence type="ECO:0000313" key="2">
    <source>
        <dbReference type="Proteomes" id="UP000642180"/>
    </source>
</evidence>
<accession>A0A8J3AWZ4</accession>
<proteinExistence type="predicted"/>
<organism evidence="1 2">
    <name type="scientific">Oxalicibacterium faecigallinarum</name>
    <dbReference type="NCBI Taxonomy" id="573741"/>
    <lineage>
        <taxon>Bacteria</taxon>
        <taxon>Pseudomonadati</taxon>
        <taxon>Pseudomonadota</taxon>
        <taxon>Betaproteobacteria</taxon>
        <taxon>Burkholderiales</taxon>
        <taxon>Oxalobacteraceae</taxon>
        <taxon>Oxalicibacterium</taxon>
    </lineage>
</organism>
<sequence>MNPLNVQFNVNVLTVPSFIQPSEFSTWLHQEARALQDLADDNSLIIVRLYLAQRIKAEWSRKDLDALLQGITAKYPHIFRVEMIVIEEDLKLSEIEMLQSDGDKEIASLMESMERYQNEQIARSKLH</sequence>